<evidence type="ECO:0000313" key="1">
    <source>
        <dbReference type="EMBL" id="KAK8935460.1"/>
    </source>
</evidence>
<accession>A0AAP0G381</accession>
<dbReference type="AlphaFoldDB" id="A0AAP0G381"/>
<dbReference type="Proteomes" id="UP001418222">
    <property type="component" value="Unassembled WGS sequence"/>
</dbReference>
<protein>
    <submittedName>
        <fullName evidence="1">Uncharacterized protein</fullName>
    </submittedName>
</protein>
<comment type="caution">
    <text evidence="1">The sequence shown here is derived from an EMBL/GenBank/DDBJ whole genome shotgun (WGS) entry which is preliminary data.</text>
</comment>
<sequence length="76" mass="8894">MVYACVMCRPLPSRYNICKTHIEVANGHYVLSCATMTTNVRNLIFYSYPCINMRTVNCTDTIFKKWHISIIIPYVR</sequence>
<proteinExistence type="predicted"/>
<keyword evidence="2" id="KW-1185">Reference proteome</keyword>
<name>A0AAP0G381_9ASPA</name>
<reference evidence="1 2" key="1">
    <citation type="journal article" date="2022" name="Nat. Plants">
        <title>Genomes of leafy and leafless Platanthera orchids illuminate the evolution of mycoheterotrophy.</title>
        <authorList>
            <person name="Li M.H."/>
            <person name="Liu K.W."/>
            <person name="Li Z."/>
            <person name="Lu H.C."/>
            <person name="Ye Q.L."/>
            <person name="Zhang D."/>
            <person name="Wang J.Y."/>
            <person name="Li Y.F."/>
            <person name="Zhong Z.M."/>
            <person name="Liu X."/>
            <person name="Yu X."/>
            <person name="Liu D.K."/>
            <person name="Tu X.D."/>
            <person name="Liu B."/>
            <person name="Hao Y."/>
            <person name="Liao X.Y."/>
            <person name="Jiang Y.T."/>
            <person name="Sun W.H."/>
            <person name="Chen J."/>
            <person name="Chen Y.Q."/>
            <person name="Ai Y."/>
            <person name="Zhai J.W."/>
            <person name="Wu S.S."/>
            <person name="Zhou Z."/>
            <person name="Hsiao Y.Y."/>
            <person name="Wu W.L."/>
            <person name="Chen Y.Y."/>
            <person name="Lin Y.F."/>
            <person name="Hsu J.L."/>
            <person name="Li C.Y."/>
            <person name="Wang Z.W."/>
            <person name="Zhao X."/>
            <person name="Zhong W.Y."/>
            <person name="Ma X.K."/>
            <person name="Ma L."/>
            <person name="Huang J."/>
            <person name="Chen G.Z."/>
            <person name="Huang M.Z."/>
            <person name="Huang L."/>
            <person name="Peng D.H."/>
            <person name="Luo Y.B."/>
            <person name="Zou S.Q."/>
            <person name="Chen S.P."/>
            <person name="Lan S."/>
            <person name="Tsai W.C."/>
            <person name="Van de Peer Y."/>
            <person name="Liu Z.J."/>
        </authorList>
    </citation>
    <scope>NUCLEOTIDE SEQUENCE [LARGE SCALE GENOMIC DNA]</scope>
    <source>
        <strain evidence="1">Lor287</strain>
    </source>
</reference>
<organism evidence="1 2">
    <name type="scientific">Platanthera zijinensis</name>
    <dbReference type="NCBI Taxonomy" id="2320716"/>
    <lineage>
        <taxon>Eukaryota</taxon>
        <taxon>Viridiplantae</taxon>
        <taxon>Streptophyta</taxon>
        <taxon>Embryophyta</taxon>
        <taxon>Tracheophyta</taxon>
        <taxon>Spermatophyta</taxon>
        <taxon>Magnoliopsida</taxon>
        <taxon>Liliopsida</taxon>
        <taxon>Asparagales</taxon>
        <taxon>Orchidaceae</taxon>
        <taxon>Orchidoideae</taxon>
        <taxon>Orchideae</taxon>
        <taxon>Orchidinae</taxon>
        <taxon>Platanthera</taxon>
    </lineage>
</organism>
<dbReference type="EMBL" id="JBBWWQ010000011">
    <property type="protein sequence ID" value="KAK8935460.1"/>
    <property type="molecule type" value="Genomic_DNA"/>
</dbReference>
<gene>
    <name evidence="1" type="ORF">KSP39_PZI012877</name>
</gene>
<evidence type="ECO:0000313" key="2">
    <source>
        <dbReference type="Proteomes" id="UP001418222"/>
    </source>
</evidence>